<comment type="subcellular location">
    <subcellularLocation>
        <location evidence="1">Periplasm</location>
    </subcellularLocation>
</comment>
<dbReference type="GO" id="GO:0045152">
    <property type="term" value="F:antisigma factor binding"/>
    <property type="evidence" value="ECO:0007669"/>
    <property type="project" value="TreeGrafter"/>
</dbReference>
<dbReference type="Pfam" id="PF03888">
    <property type="entry name" value="MucB_RseB"/>
    <property type="match status" value="1"/>
</dbReference>
<evidence type="ECO:0000259" key="5">
    <source>
        <dbReference type="Pfam" id="PF03888"/>
    </source>
</evidence>
<evidence type="ECO:0000256" key="2">
    <source>
        <dbReference type="ARBA" id="ARBA00008150"/>
    </source>
</evidence>
<organism evidence="7 8">
    <name type="scientific">Ectothiorhodospira haloalkaliphila</name>
    <dbReference type="NCBI Taxonomy" id="421628"/>
    <lineage>
        <taxon>Bacteria</taxon>
        <taxon>Pseudomonadati</taxon>
        <taxon>Pseudomonadota</taxon>
        <taxon>Gammaproteobacteria</taxon>
        <taxon>Chromatiales</taxon>
        <taxon>Ectothiorhodospiraceae</taxon>
        <taxon>Ectothiorhodospira</taxon>
    </lineage>
</organism>
<dbReference type="AlphaFoldDB" id="W8KSY6"/>
<evidence type="ECO:0000313" key="7">
    <source>
        <dbReference type="EMBL" id="AHK78666.1"/>
    </source>
</evidence>
<dbReference type="PATRIC" id="fig|1354791.3.peg.1477"/>
<feature type="domain" description="MucB/RseB C-terminal" evidence="6">
    <location>
        <begin position="219"/>
        <end position="313"/>
    </location>
</feature>
<dbReference type="KEGG" id="hhc:M911_05195"/>
<reference evidence="8" key="2">
    <citation type="submission" date="2014-02" db="EMBL/GenBank/DDBJ databases">
        <title>Draft Genome Sequence of extremely halophilic bacteria Halorhodospira halochloris.</title>
        <authorList>
            <person name="Singh K.S."/>
        </authorList>
    </citation>
    <scope>NUCLEOTIDE SEQUENCE [LARGE SCALE GENOMIC DNA]</scope>
    <source>
        <strain evidence="8">A</strain>
    </source>
</reference>
<dbReference type="Proteomes" id="UP000019442">
    <property type="component" value="Chromosome"/>
</dbReference>
<proteinExistence type="inferred from homology"/>
<dbReference type="Gene3D" id="3.30.200.100">
    <property type="entry name" value="MucB/RseB, C-terminal domain"/>
    <property type="match status" value="1"/>
</dbReference>
<dbReference type="PANTHER" id="PTHR38782">
    <property type="match status" value="1"/>
</dbReference>
<dbReference type="Pfam" id="PF17188">
    <property type="entry name" value="MucB_RseB_C"/>
    <property type="match status" value="1"/>
</dbReference>
<keyword evidence="4" id="KW-0574">Periplasm</keyword>
<dbReference type="EMBL" id="CP007268">
    <property type="protein sequence ID" value="AHK78666.1"/>
    <property type="molecule type" value="Genomic_DNA"/>
</dbReference>
<dbReference type="InterPro" id="IPR033436">
    <property type="entry name" value="MucB/RseB_C"/>
</dbReference>
<keyword evidence="3" id="KW-0732">Signal</keyword>
<evidence type="ECO:0000259" key="6">
    <source>
        <dbReference type="Pfam" id="PF17188"/>
    </source>
</evidence>
<accession>W8KSY6</accession>
<dbReference type="GO" id="GO:0030288">
    <property type="term" value="C:outer membrane-bounded periplasmic space"/>
    <property type="evidence" value="ECO:0007669"/>
    <property type="project" value="TreeGrafter"/>
</dbReference>
<evidence type="ECO:0000256" key="3">
    <source>
        <dbReference type="ARBA" id="ARBA00022729"/>
    </source>
</evidence>
<evidence type="ECO:0000256" key="4">
    <source>
        <dbReference type="ARBA" id="ARBA00022764"/>
    </source>
</evidence>
<dbReference type="Gene3D" id="2.50.20.10">
    <property type="entry name" value="Lipoprotein localisation LolA/LolB/LppX"/>
    <property type="match status" value="1"/>
</dbReference>
<sequence length="319" mass="35337">MAALLASAVAAASETTADDLVAKMVRAVDQLNYEGIFVFSQENRMETMHILHGRDEQGSRERLTALTGEPREVIKDDHSITCIRADSGSVCMEPRKTLMGMPGMSPLRGGTEGLRDNYRVNAGASYRIAGLSCREVAILPRDELRYGHRLCIHEDSGMLLKAQLQGHDGGVLEQFMFTHIEFPESVEEERFQPTLEGEGFTVQRLEKRDRPEREVLEPAPHWHLRDLPRGFDVTAVRKRAMDANPHPVQHMVLSDGMATVSVFISRAERPEDLLVGVTRSGALHAAARPVGDYQITVLGEVPAATVRLIAESVVHEESP</sequence>
<evidence type="ECO:0000256" key="1">
    <source>
        <dbReference type="ARBA" id="ARBA00004418"/>
    </source>
</evidence>
<feature type="domain" description="MucB/RseB N-terminal" evidence="5">
    <location>
        <begin position="17"/>
        <end position="194"/>
    </location>
</feature>
<gene>
    <name evidence="7" type="ORF">M911_05195</name>
</gene>
<dbReference type="InterPro" id="IPR038484">
    <property type="entry name" value="MucB/RseB_C_sf"/>
</dbReference>
<name>W8KSY6_9GAMM</name>
<dbReference type="InterPro" id="IPR033434">
    <property type="entry name" value="MucB/RseB_N"/>
</dbReference>
<protein>
    <submittedName>
        <fullName evidence="7">Sigma E regulatory protein, MucB/RseB</fullName>
    </submittedName>
</protein>
<comment type="similarity">
    <text evidence="2">Belongs to the RseB family.</text>
</comment>
<evidence type="ECO:0000313" key="8">
    <source>
        <dbReference type="Proteomes" id="UP000019442"/>
    </source>
</evidence>
<dbReference type="GO" id="GO:0032885">
    <property type="term" value="P:regulation of polysaccharide biosynthetic process"/>
    <property type="evidence" value="ECO:0007669"/>
    <property type="project" value="TreeGrafter"/>
</dbReference>
<dbReference type="CDD" id="cd16327">
    <property type="entry name" value="RseB"/>
    <property type="match status" value="1"/>
</dbReference>
<dbReference type="PANTHER" id="PTHR38782:SF1">
    <property type="entry name" value="SIGMA-E FACTOR REGULATORY PROTEIN RSEB"/>
    <property type="match status" value="1"/>
</dbReference>
<dbReference type="InterPro" id="IPR005588">
    <property type="entry name" value="MucB_RseB"/>
</dbReference>
<reference evidence="7 8" key="1">
    <citation type="journal article" date="2014" name="J Genomics">
        <title>Draft Genome Sequence of the Extremely Halophilic Phototrophic Purple Sulfur Bacterium Halorhodospira halochloris.</title>
        <authorList>
            <person name="Singh K.S."/>
            <person name="Kirksey J."/>
            <person name="Hoff W.D."/>
            <person name="Deole R."/>
        </authorList>
    </citation>
    <scope>NUCLEOTIDE SEQUENCE [LARGE SCALE GENOMIC DNA]</scope>
    <source>
        <strain evidence="7 8">A</strain>
    </source>
</reference>
<dbReference type="HOGENOM" id="CLU_054710_0_1_6"/>
<dbReference type="PIRSF" id="PIRSF005427">
    <property type="entry name" value="RseB"/>
    <property type="match status" value="1"/>
</dbReference>
<keyword evidence="8" id="KW-1185">Reference proteome</keyword>